<evidence type="ECO:0000256" key="1">
    <source>
        <dbReference type="ARBA" id="ARBA00023015"/>
    </source>
</evidence>
<protein>
    <submittedName>
        <fullName evidence="5">LuxR family transcriptional regulator</fullName>
    </submittedName>
</protein>
<dbReference type="Gene3D" id="3.30.450.80">
    <property type="entry name" value="Transcription factor LuxR-like, autoinducer-binding domain"/>
    <property type="match status" value="1"/>
</dbReference>
<dbReference type="PROSITE" id="PS50043">
    <property type="entry name" value="HTH_LUXR_2"/>
    <property type="match status" value="1"/>
</dbReference>
<keyword evidence="6" id="KW-1185">Reference proteome</keyword>
<dbReference type="Proteomes" id="UP001259572">
    <property type="component" value="Unassembled WGS sequence"/>
</dbReference>
<keyword evidence="1" id="KW-0805">Transcription regulation</keyword>
<dbReference type="CDD" id="cd06170">
    <property type="entry name" value="LuxR_C_like"/>
    <property type="match status" value="1"/>
</dbReference>
<evidence type="ECO:0000313" key="6">
    <source>
        <dbReference type="Proteomes" id="UP001259572"/>
    </source>
</evidence>
<dbReference type="InterPro" id="IPR036693">
    <property type="entry name" value="TF_LuxR_autoind-bd_dom_sf"/>
</dbReference>
<dbReference type="InterPro" id="IPR036388">
    <property type="entry name" value="WH-like_DNA-bd_sf"/>
</dbReference>
<dbReference type="InterPro" id="IPR005143">
    <property type="entry name" value="TF_LuxR_autoind-bd_dom"/>
</dbReference>
<feature type="domain" description="HTH luxR-type" evidence="4">
    <location>
        <begin position="189"/>
        <end position="254"/>
    </location>
</feature>
<gene>
    <name evidence="5" type="ORF">RQX22_08380</name>
</gene>
<dbReference type="Pfam" id="PF00196">
    <property type="entry name" value="GerE"/>
    <property type="match status" value="1"/>
</dbReference>
<dbReference type="EMBL" id="JAVUPU010000003">
    <property type="protein sequence ID" value="MDT9598964.1"/>
    <property type="molecule type" value="Genomic_DNA"/>
</dbReference>
<accession>A0ABU3Q6D0</accession>
<evidence type="ECO:0000259" key="4">
    <source>
        <dbReference type="PROSITE" id="PS50043"/>
    </source>
</evidence>
<dbReference type="PANTHER" id="PTHR44688:SF16">
    <property type="entry name" value="DNA-BINDING TRANSCRIPTIONAL ACTIVATOR DEVR_DOSR"/>
    <property type="match status" value="1"/>
</dbReference>
<comment type="caution">
    <text evidence="5">The sequence shown here is derived from an EMBL/GenBank/DDBJ whole genome shotgun (WGS) entry which is preliminary data.</text>
</comment>
<dbReference type="RefSeq" id="WP_315725467.1">
    <property type="nucleotide sequence ID" value="NZ_JAVUPU010000003.1"/>
</dbReference>
<dbReference type="SUPFAM" id="SSF46894">
    <property type="entry name" value="C-terminal effector domain of the bipartite response regulators"/>
    <property type="match status" value="1"/>
</dbReference>
<evidence type="ECO:0000256" key="3">
    <source>
        <dbReference type="ARBA" id="ARBA00023163"/>
    </source>
</evidence>
<proteinExistence type="predicted"/>
<dbReference type="SMART" id="SM00421">
    <property type="entry name" value="HTH_LUXR"/>
    <property type="match status" value="1"/>
</dbReference>
<reference evidence="5 6" key="1">
    <citation type="submission" date="2023-05" db="EMBL/GenBank/DDBJ databases">
        <authorList>
            <person name="Guo Y."/>
        </authorList>
    </citation>
    <scope>NUCLEOTIDE SEQUENCE [LARGE SCALE GENOMIC DNA]</scope>
    <source>
        <strain evidence="5 6">GR2756</strain>
    </source>
</reference>
<keyword evidence="2" id="KW-0238">DNA-binding</keyword>
<dbReference type="InterPro" id="IPR016032">
    <property type="entry name" value="Sig_transdc_resp-reg_C-effctor"/>
</dbReference>
<organism evidence="5 6">
    <name type="scientific">Sphingosinicella rhizophila</name>
    <dbReference type="NCBI Taxonomy" id="3050082"/>
    <lineage>
        <taxon>Bacteria</taxon>
        <taxon>Pseudomonadati</taxon>
        <taxon>Pseudomonadota</taxon>
        <taxon>Alphaproteobacteria</taxon>
        <taxon>Sphingomonadales</taxon>
        <taxon>Sphingosinicellaceae</taxon>
        <taxon>Sphingosinicella</taxon>
    </lineage>
</organism>
<keyword evidence="3" id="KW-0804">Transcription</keyword>
<dbReference type="Gene3D" id="1.10.10.10">
    <property type="entry name" value="Winged helix-like DNA-binding domain superfamily/Winged helix DNA-binding domain"/>
    <property type="match status" value="1"/>
</dbReference>
<name>A0ABU3Q6D0_9SPHN</name>
<evidence type="ECO:0000313" key="5">
    <source>
        <dbReference type="EMBL" id="MDT9598964.1"/>
    </source>
</evidence>
<evidence type="ECO:0000256" key="2">
    <source>
        <dbReference type="ARBA" id="ARBA00023125"/>
    </source>
</evidence>
<dbReference type="PANTHER" id="PTHR44688">
    <property type="entry name" value="DNA-BINDING TRANSCRIPTIONAL ACTIVATOR DEVR_DOSR"/>
    <property type="match status" value="1"/>
</dbReference>
<sequence>MGSLTTAIKTEKARDGLGLVQDFVKAAAKVEGMAELRNLLDAATRELAFDYYAIVHHIRFGQPSKNQVRLSNYPLDWLAIIRELEKMTDPVIRAAERMSSGFKWERLDSLLVQTQAERDYMEQAARHEIMQGFTVPNHVPGETFGSCHFVVKGSRDFPDDNVSAAQALGAFAFEAARRLINENPENSETYVRPAPLSDRQRECLLFVARGKSDSVIAQLLNIRPRTVNEHIESAKRRYSVATRSQLLVKALFRSEICFSEVMD</sequence>
<dbReference type="Pfam" id="PF03472">
    <property type="entry name" value="Autoind_bind"/>
    <property type="match status" value="1"/>
</dbReference>
<dbReference type="InterPro" id="IPR000792">
    <property type="entry name" value="Tscrpt_reg_LuxR_C"/>
</dbReference>
<dbReference type="SUPFAM" id="SSF75516">
    <property type="entry name" value="Pheromone-binding domain of LuxR-like quorum-sensing transcription factors"/>
    <property type="match status" value="1"/>
</dbReference>
<dbReference type="PRINTS" id="PR00038">
    <property type="entry name" value="HTHLUXR"/>
</dbReference>